<evidence type="ECO:0000256" key="3">
    <source>
        <dbReference type="ARBA" id="ARBA00022553"/>
    </source>
</evidence>
<dbReference type="AlphaFoldDB" id="A0A840RN42"/>
<comment type="PTM">
    <text evidence="5">Covalently binds the prosthetic group of malonate decarboxylase.</text>
</comment>
<evidence type="ECO:0000256" key="4">
    <source>
        <dbReference type="NCBIfam" id="TIGR03130"/>
    </source>
</evidence>
<sequence>MEKISYEFAAGAPATARVLTGVVGSGDLEVLIEPQHAAHHTGITTIHVNTSVDGMENVWEALLRRIFTATVLPAMHIEINDFGATPGVVRLRIEQAFEELRLV</sequence>
<keyword evidence="7" id="KW-1185">Reference proteome</keyword>
<keyword evidence="3 5" id="KW-0597">Phosphoprotein</keyword>
<comment type="caution">
    <text evidence="6">The sequence shown here is derived from an EMBL/GenBank/DDBJ whole genome shotgun (WGS) entry which is preliminary data.</text>
</comment>
<organism evidence="6 7">
    <name type="scientific">Glaciimonas immobilis</name>
    <dbReference type="NCBI Taxonomy" id="728004"/>
    <lineage>
        <taxon>Bacteria</taxon>
        <taxon>Pseudomonadati</taxon>
        <taxon>Pseudomonadota</taxon>
        <taxon>Betaproteobacteria</taxon>
        <taxon>Burkholderiales</taxon>
        <taxon>Oxalobacteraceae</taxon>
        <taxon>Glaciimonas</taxon>
    </lineage>
</organism>
<dbReference type="NCBIfam" id="NF002293">
    <property type="entry name" value="PRK01220.1"/>
    <property type="match status" value="1"/>
</dbReference>
<dbReference type="InterPro" id="IPR023439">
    <property type="entry name" value="Mal_deCO2ase/Cit_lyase_ACP"/>
</dbReference>
<dbReference type="EMBL" id="JACHHQ010000001">
    <property type="protein sequence ID" value="MBB5198512.1"/>
    <property type="molecule type" value="Genomic_DNA"/>
</dbReference>
<dbReference type="Pfam" id="PF06857">
    <property type="entry name" value="ACP"/>
    <property type="match status" value="1"/>
</dbReference>
<protein>
    <recommendedName>
        <fullName evidence="4">Malonate decarboxylase acyl carrier protein</fullName>
    </recommendedName>
</protein>
<keyword evidence="2" id="KW-0963">Cytoplasm</keyword>
<dbReference type="RefSeq" id="WP_168052546.1">
    <property type="nucleotide sequence ID" value="NZ_JAAOZT010000002.1"/>
</dbReference>
<evidence type="ECO:0000313" key="7">
    <source>
        <dbReference type="Proteomes" id="UP000571084"/>
    </source>
</evidence>
<reference evidence="6 7" key="1">
    <citation type="submission" date="2020-08" db="EMBL/GenBank/DDBJ databases">
        <title>Genomic Encyclopedia of Type Strains, Phase IV (KMG-IV): sequencing the most valuable type-strain genomes for metagenomic binning, comparative biology and taxonomic classification.</title>
        <authorList>
            <person name="Goeker M."/>
        </authorList>
    </citation>
    <scope>NUCLEOTIDE SEQUENCE [LARGE SCALE GENOMIC DNA]</scope>
    <source>
        <strain evidence="6 7">DSM 23240</strain>
    </source>
</reference>
<dbReference type="NCBIfam" id="TIGR03130">
    <property type="entry name" value="malonate_delta"/>
    <property type="match status" value="1"/>
</dbReference>
<gene>
    <name evidence="6" type="ORF">HNR39_000322</name>
</gene>
<proteinExistence type="inferred from homology"/>
<evidence type="ECO:0000313" key="6">
    <source>
        <dbReference type="EMBL" id="MBB5198512.1"/>
    </source>
</evidence>
<accession>A0A840RN42</accession>
<dbReference type="HAMAP" id="MF_00710">
    <property type="entry name" value="Malonate_deCO2ase_dsu"/>
    <property type="match status" value="1"/>
</dbReference>
<comment type="subcellular location">
    <subcellularLocation>
        <location evidence="1">Cytoplasm</location>
    </subcellularLocation>
</comment>
<feature type="modified residue" description="O-(phosphoribosyl dephospho-coenzyme A)serine" evidence="5">
    <location>
        <position position="25"/>
    </location>
</feature>
<evidence type="ECO:0000256" key="2">
    <source>
        <dbReference type="ARBA" id="ARBA00022490"/>
    </source>
</evidence>
<evidence type="ECO:0000256" key="5">
    <source>
        <dbReference type="PIRSR" id="PIRSR609662-50"/>
    </source>
</evidence>
<name>A0A840RN42_9BURK</name>
<dbReference type="GO" id="GO:0005737">
    <property type="term" value="C:cytoplasm"/>
    <property type="evidence" value="ECO:0007669"/>
    <property type="project" value="UniProtKB-SubCell"/>
</dbReference>
<evidence type="ECO:0000256" key="1">
    <source>
        <dbReference type="ARBA" id="ARBA00004496"/>
    </source>
</evidence>
<dbReference type="InterPro" id="IPR009662">
    <property type="entry name" value="Malonate_deCO2ase_dsu"/>
</dbReference>
<dbReference type="Proteomes" id="UP000571084">
    <property type="component" value="Unassembled WGS sequence"/>
</dbReference>